<keyword evidence="2" id="KW-1185">Reference proteome</keyword>
<reference evidence="1" key="1">
    <citation type="submission" date="2022-07" db="EMBL/GenBank/DDBJ databases">
        <authorList>
            <person name="Macas J."/>
            <person name="Novak P."/>
            <person name="Neumann P."/>
        </authorList>
    </citation>
    <scope>NUCLEOTIDE SEQUENCE</scope>
</reference>
<name>A0AAV0CYE0_9ASTE</name>
<comment type="caution">
    <text evidence="1">The sequence shown here is derived from an EMBL/GenBank/DDBJ whole genome shotgun (WGS) entry which is preliminary data.</text>
</comment>
<accession>A0AAV0CYE0</accession>
<dbReference type="AlphaFoldDB" id="A0AAV0CYE0"/>
<protein>
    <submittedName>
        <fullName evidence="1">Uncharacterized protein</fullName>
    </submittedName>
</protein>
<proteinExistence type="predicted"/>
<dbReference type="EMBL" id="CAMAPF010000056">
    <property type="protein sequence ID" value="CAH9086416.1"/>
    <property type="molecule type" value="Genomic_DNA"/>
</dbReference>
<sequence>MATENFFSAALPALHPNQRRYGGFFLSIATEETALFPSLVNEYSPINYWRLRTRKNVVMVFKHITLYIIRRTPDRLPSSDLHSLSPRACSRRQKTYLRSRSIAFSCGLQ</sequence>
<dbReference type="Proteomes" id="UP001152523">
    <property type="component" value="Unassembled WGS sequence"/>
</dbReference>
<evidence type="ECO:0000313" key="2">
    <source>
        <dbReference type="Proteomes" id="UP001152523"/>
    </source>
</evidence>
<evidence type="ECO:0000313" key="1">
    <source>
        <dbReference type="EMBL" id="CAH9086416.1"/>
    </source>
</evidence>
<organism evidence="1 2">
    <name type="scientific">Cuscuta epithymum</name>
    <dbReference type="NCBI Taxonomy" id="186058"/>
    <lineage>
        <taxon>Eukaryota</taxon>
        <taxon>Viridiplantae</taxon>
        <taxon>Streptophyta</taxon>
        <taxon>Embryophyta</taxon>
        <taxon>Tracheophyta</taxon>
        <taxon>Spermatophyta</taxon>
        <taxon>Magnoliopsida</taxon>
        <taxon>eudicotyledons</taxon>
        <taxon>Gunneridae</taxon>
        <taxon>Pentapetalae</taxon>
        <taxon>asterids</taxon>
        <taxon>lamiids</taxon>
        <taxon>Solanales</taxon>
        <taxon>Convolvulaceae</taxon>
        <taxon>Cuscuteae</taxon>
        <taxon>Cuscuta</taxon>
        <taxon>Cuscuta subgen. Cuscuta</taxon>
    </lineage>
</organism>
<gene>
    <name evidence="1" type="ORF">CEPIT_LOCUS9786</name>
</gene>